<evidence type="ECO:0000313" key="1">
    <source>
        <dbReference type="EnsemblMetazoa" id="PPA38505.1"/>
    </source>
</evidence>
<keyword evidence="2" id="KW-1185">Reference proteome</keyword>
<protein>
    <submittedName>
        <fullName evidence="1">Uncharacterized protein</fullName>
    </submittedName>
</protein>
<gene>
    <name evidence="1" type="primary">WBGene00276874</name>
</gene>
<evidence type="ECO:0000313" key="2">
    <source>
        <dbReference type="Proteomes" id="UP000005239"/>
    </source>
</evidence>
<proteinExistence type="predicted"/>
<dbReference type="Proteomes" id="UP000005239">
    <property type="component" value="Unassembled WGS sequence"/>
</dbReference>
<reference evidence="2" key="1">
    <citation type="journal article" date="2008" name="Nat. Genet.">
        <title>The Pristionchus pacificus genome provides a unique perspective on nematode lifestyle and parasitism.</title>
        <authorList>
            <person name="Dieterich C."/>
            <person name="Clifton S.W."/>
            <person name="Schuster L.N."/>
            <person name="Chinwalla A."/>
            <person name="Delehaunty K."/>
            <person name="Dinkelacker I."/>
            <person name="Fulton L."/>
            <person name="Fulton R."/>
            <person name="Godfrey J."/>
            <person name="Minx P."/>
            <person name="Mitreva M."/>
            <person name="Roeseler W."/>
            <person name="Tian H."/>
            <person name="Witte H."/>
            <person name="Yang S.P."/>
            <person name="Wilson R.K."/>
            <person name="Sommer R.J."/>
        </authorList>
    </citation>
    <scope>NUCLEOTIDE SEQUENCE [LARGE SCALE GENOMIC DNA]</scope>
    <source>
        <strain evidence="2">PS312</strain>
    </source>
</reference>
<name>A0A2A6CZG3_PRIPA</name>
<dbReference type="AlphaFoldDB" id="A0A2A6CZG3"/>
<sequence length="140" mass="15094">MQPVVGGPVTAAAVLAKPVAGGGPIQSPRQRARAAGPYAMPMAVIHPQIFAAKDIRCPFSTCSGKVLDGSIRSDNPFVSSQCLSSSFSGFLQHLWRSHDKWAMSKARMSAKCLQCTLDNPTCTNVQQVQYHQDYVRSGTK</sequence>
<reference evidence="1" key="2">
    <citation type="submission" date="2022-06" db="UniProtKB">
        <authorList>
            <consortium name="EnsemblMetazoa"/>
        </authorList>
    </citation>
    <scope>IDENTIFICATION</scope>
    <source>
        <strain evidence="1">PS312</strain>
    </source>
</reference>
<accession>A0A8R1UTP8</accession>
<dbReference type="EnsemblMetazoa" id="PPA38505.1">
    <property type="protein sequence ID" value="PPA38505.1"/>
    <property type="gene ID" value="WBGene00276874"/>
</dbReference>
<organism evidence="1 2">
    <name type="scientific">Pristionchus pacificus</name>
    <name type="common">Parasitic nematode worm</name>
    <dbReference type="NCBI Taxonomy" id="54126"/>
    <lineage>
        <taxon>Eukaryota</taxon>
        <taxon>Metazoa</taxon>
        <taxon>Ecdysozoa</taxon>
        <taxon>Nematoda</taxon>
        <taxon>Chromadorea</taxon>
        <taxon>Rhabditida</taxon>
        <taxon>Rhabditina</taxon>
        <taxon>Diplogasteromorpha</taxon>
        <taxon>Diplogasteroidea</taxon>
        <taxon>Neodiplogasteridae</taxon>
        <taxon>Pristionchus</taxon>
    </lineage>
</organism>
<accession>A0A2A6CZG3</accession>